<dbReference type="Proteomes" id="UP000234341">
    <property type="component" value="Unassembled WGS sequence"/>
</dbReference>
<protein>
    <submittedName>
        <fullName evidence="1">Uncharacterized protein</fullName>
    </submittedName>
</protein>
<dbReference type="EMBL" id="PJRP01000010">
    <property type="protein sequence ID" value="PLP98723.1"/>
    <property type="molecule type" value="Genomic_DNA"/>
</dbReference>
<proteinExistence type="predicted"/>
<sequence length="87" mass="9269">MPEPQHDEALVNTFLERVSALSVSAFDGADVNQELTQVMNEAARACGAGGNLAVLTSRLKARAEAADREGQPQVRDTFVRAASLIKS</sequence>
<gene>
    <name evidence="1" type="ORF">CYJ10_20715</name>
</gene>
<dbReference type="AlphaFoldDB" id="A0A2N5C932"/>
<accession>A0A2N5C932</accession>
<evidence type="ECO:0000313" key="2">
    <source>
        <dbReference type="Proteomes" id="UP000234341"/>
    </source>
</evidence>
<reference evidence="1 2" key="1">
    <citation type="submission" date="2017-12" db="EMBL/GenBank/DDBJ databases">
        <title>Genome sequence of the active heterotrophic nitrifier-denitrifier, Cupriavidus pauculus UM1.</title>
        <authorList>
            <person name="Putonti C."/>
            <person name="Castignetti D."/>
        </authorList>
    </citation>
    <scope>NUCLEOTIDE SEQUENCE [LARGE SCALE GENOMIC DNA]</scope>
    <source>
        <strain evidence="1 2">UM1</strain>
    </source>
</reference>
<dbReference type="OrthoDB" id="8966610at2"/>
<name>A0A2N5C932_9BURK</name>
<evidence type="ECO:0000313" key="1">
    <source>
        <dbReference type="EMBL" id="PLP98723.1"/>
    </source>
</evidence>
<organism evidence="1 2">
    <name type="scientific">Cupriavidus pauculus</name>
    <dbReference type="NCBI Taxonomy" id="82633"/>
    <lineage>
        <taxon>Bacteria</taxon>
        <taxon>Pseudomonadati</taxon>
        <taxon>Pseudomonadota</taxon>
        <taxon>Betaproteobacteria</taxon>
        <taxon>Burkholderiales</taxon>
        <taxon>Burkholderiaceae</taxon>
        <taxon>Cupriavidus</taxon>
    </lineage>
</organism>
<dbReference type="RefSeq" id="WP_101683336.1">
    <property type="nucleotide sequence ID" value="NZ_PJRP01000010.1"/>
</dbReference>
<comment type="caution">
    <text evidence="1">The sequence shown here is derived from an EMBL/GenBank/DDBJ whole genome shotgun (WGS) entry which is preliminary data.</text>
</comment>